<evidence type="ECO:0000259" key="1">
    <source>
        <dbReference type="Pfam" id="PF00534"/>
    </source>
</evidence>
<gene>
    <name evidence="2" type="ORF">AM506_20475</name>
</gene>
<dbReference type="Proteomes" id="UP000050398">
    <property type="component" value="Unassembled WGS sequence"/>
</dbReference>
<reference evidence="2 3" key="1">
    <citation type="submission" date="2015-08" db="EMBL/GenBank/DDBJ databases">
        <title>Draft Genome Sequence of Bacillus vietnamensis UCD-SED5.</title>
        <authorList>
            <person name="Lee R.D."/>
            <person name="Jospin G."/>
            <person name="Lang J.M."/>
            <person name="Coil D.A."/>
            <person name="Eisen J.A."/>
        </authorList>
    </citation>
    <scope>NUCLEOTIDE SEQUENCE [LARGE SCALE GENOMIC DNA]</scope>
    <source>
        <strain evidence="2 3">UCD-SED5</strain>
    </source>
</reference>
<dbReference type="PANTHER" id="PTHR12526">
    <property type="entry name" value="GLYCOSYLTRANSFERASE"/>
    <property type="match status" value="1"/>
</dbReference>
<keyword evidence="2" id="KW-0808">Transferase</keyword>
<protein>
    <submittedName>
        <fullName evidence="2">Glycosyl transferase family 1</fullName>
    </submittedName>
</protein>
<dbReference type="Gene3D" id="3.40.50.2000">
    <property type="entry name" value="Glycogen Phosphorylase B"/>
    <property type="match status" value="2"/>
</dbReference>
<dbReference type="CDD" id="cd03811">
    <property type="entry name" value="GT4_GT28_WabH-like"/>
    <property type="match status" value="1"/>
</dbReference>
<dbReference type="GO" id="GO:0016757">
    <property type="term" value="F:glycosyltransferase activity"/>
    <property type="evidence" value="ECO:0007669"/>
    <property type="project" value="InterPro"/>
</dbReference>
<feature type="domain" description="Glycosyl transferase family 1" evidence="1">
    <location>
        <begin position="222"/>
        <end position="373"/>
    </location>
</feature>
<evidence type="ECO:0000313" key="3">
    <source>
        <dbReference type="Proteomes" id="UP000050398"/>
    </source>
</evidence>
<dbReference type="PATRIC" id="fig|218284.4.peg.2625"/>
<dbReference type="PANTHER" id="PTHR12526:SF630">
    <property type="entry name" value="GLYCOSYLTRANSFERASE"/>
    <property type="match status" value="1"/>
</dbReference>
<evidence type="ECO:0000313" key="2">
    <source>
        <dbReference type="EMBL" id="KPL57778.1"/>
    </source>
</evidence>
<name>A0A0N8GG83_9BACI</name>
<proteinExistence type="predicted"/>
<sequence>MKKNILFIMNNLNCGGAEKALISLLESIDYNEYDVDLFLFKHEGIFLERIPSRVCLLEEPKEYRFFDMSFKQAIIDSLKKGKFDVAILRVLAGYVFKKEKNGVLCEQKVWKYISKSLSRINKKYEAAVGYLEKSPIYFCIDKVDAKRKIGFIHNDYNKLGMDSTIDNKYFKKLDKIITVSQECATVLRKEFEIYSNKIEVMHNIISPNIIKKMSYLHSGIMQGGIKIVSVGRLTQQKGFELAIDACKTLVEEGYDIKWYVIGDGNERRKIENLIEKHNLQERFILLGIKDNPYPYIRESDIYVQPSRFEGKSIAIDEAKILNKPIIVTNFSTAKDQINHEENGLIVGMNGPSIVAGIKRLCNDESLRSRLIHNLSQADLGTESEILKLYEFIEAG</sequence>
<dbReference type="EMBL" id="LIXZ01000027">
    <property type="protein sequence ID" value="KPL57778.1"/>
    <property type="molecule type" value="Genomic_DNA"/>
</dbReference>
<organism evidence="2 3">
    <name type="scientific">Rossellomorea vietnamensis</name>
    <dbReference type="NCBI Taxonomy" id="218284"/>
    <lineage>
        <taxon>Bacteria</taxon>
        <taxon>Bacillati</taxon>
        <taxon>Bacillota</taxon>
        <taxon>Bacilli</taxon>
        <taxon>Bacillales</taxon>
        <taxon>Bacillaceae</taxon>
        <taxon>Rossellomorea</taxon>
    </lineage>
</organism>
<dbReference type="SUPFAM" id="SSF53756">
    <property type="entry name" value="UDP-Glycosyltransferase/glycogen phosphorylase"/>
    <property type="match status" value="1"/>
</dbReference>
<dbReference type="InterPro" id="IPR001296">
    <property type="entry name" value="Glyco_trans_1"/>
</dbReference>
<comment type="caution">
    <text evidence="2">The sequence shown here is derived from an EMBL/GenBank/DDBJ whole genome shotgun (WGS) entry which is preliminary data.</text>
</comment>
<accession>A0A0N8GG83</accession>
<dbReference type="AlphaFoldDB" id="A0A0N8GG83"/>
<dbReference type="Pfam" id="PF00534">
    <property type="entry name" value="Glycos_transf_1"/>
    <property type="match status" value="1"/>
</dbReference>
<dbReference type="OrthoDB" id="9813638at2"/>
<dbReference type="RefSeq" id="WP_060674801.1">
    <property type="nucleotide sequence ID" value="NZ_LIXZ01000027.1"/>
</dbReference>